<evidence type="ECO:0000256" key="1">
    <source>
        <dbReference type="SAM" id="MobiDB-lite"/>
    </source>
</evidence>
<dbReference type="RefSeq" id="WP_061926466.1">
    <property type="nucleotide sequence ID" value="NZ_JBEYBH010000051.1"/>
</dbReference>
<evidence type="ECO:0000313" key="2">
    <source>
        <dbReference type="EMBL" id="KUN80928.1"/>
    </source>
</evidence>
<organism evidence="2 3">
    <name type="scientific">Streptomyces bungoensis</name>
    <dbReference type="NCBI Taxonomy" id="285568"/>
    <lineage>
        <taxon>Bacteria</taxon>
        <taxon>Bacillati</taxon>
        <taxon>Actinomycetota</taxon>
        <taxon>Actinomycetes</taxon>
        <taxon>Kitasatosporales</taxon>
        <taxon>Streptomycetaceae</taxon>
        <taxon>Streptomyces</taxon>
    </lineage>
</organism>
<accession>A0A101SVN1</accession>
<sequence>MAKVTISLDSDLAIEVMLLAGTRSPQDAVELIVRDYLARGHRTEARTGNVADQDRLADRRSAPEEGR</sequence>
<protein>
    <recommendedName>
        <fullName evidence="4">Antitoxin</fullName>
    </recommendedName>
</protein>
<dbReference type="AlphaFoldDB" id="A0A101SVN1"/>
<reference evidence="2 3" key="1">
    <citation type="submission" date="2015-10" db="EMBL/GenBank/DDBJ databases">
        <title>Draft genome sequence of Streptomyces bungoensis DSM 41781, type strain for the species Streptomyces bungoensis.</title>
        <authorList>
            <person name="Ruckert C."/>
            <person name="Winkler A."/>
            <person name="Kalinowski J."/>
            <person name="Kampfer P."/>
            <person name="Glaeser S."/>
        </authorList>
    </citation>
    <scope>NUCLEOTIDE SEQUENCE [LARGE SCALE GENOMIC DNA]</scope>
    <source>
        <strain evidence="2 3">DSM 41781</strain>
    </source>
</reference>
<evidence type="ECO:0000313" key="3">
    <source>
        <dbReference type="Proteomes" id="UP000053024"/>
    </source>
</evidence>
<dbReference type="Proteomes" id="UP000053024">
    <property type="component" value="Unassembled WGS sequence"/>
</dbReference>
<name>A0A101SVN1_9ACTN</name>
<keyword evidence="3" id="KW-1185">Reference proteome</keyword>
<dbReference type="EMBL" id="LMWX01000045">
    <property type="protein sequence ID" value="KUN80928.1"/>
    <property type="molecule type" value="Genomic_DNA"/>
</dbReference>
<feature type="region of interest" description="Disordered" evidence="1">
    <location>
        <begin position="43"/>
        <end position="67"/>
    </location>
</feature>
<proteinExistence type="predicted"/>
<comment type="caution">
    <text evidence="2">The sequence shown here is derived from an EMBL/GenBank/DDBJ whole genome shotgun (WGS) entry which is preliminary data.</text>
</comment>
<dbReference type="OrthoDB" id="4330406at2"/>
<dbReference type="STRING" id="285568.AQJ66_24920"/>
<evidence type="ECO:0008006" key="4">
    <source>
        <dbReference type="Google" id="ProtNLM"/>
    </source>
</evidence>
<gene>
    <name evidence="2" type="ORF">AQJ66_24920</name>
</gene>
<feature type="compositionally biased region" description="Basic and acidic residues" evidence="1">
    <location>
        <begin position="52"/>
        <end position="67"/>
    </location>
</feature>